<dbReference type="InterPro" id="IPR006015">
    <property type="entry name" value="Universal_stress_UspA"/>
</dbReference>
<dbReference type="PANTHER" id="PTHR46268:SF15">
    <property type="entry name" value="UNIVERSAL STRESS PROTEIN HP_0031"/>
    <property type="match status" value="1"/>
</dbReference>
<dbReference type="CDD" id="cd00293">
    <property type="entry name" value="USP-like"/>
    <property type="match status" value="1"/>
</dbReference>
<keyword evidence="4" id="KW-1185">Reference proteome</keyword>
<reference evidence="3 4" key="1">
    <citation type="submission" date="2019-03" db="EMBL/GenBank/DDBJ databases">
        <title>Draft Genome Sequence of Massilia arenosa sp. nov., a Novel Massilia Species Isolated from a Sandy-loam Maize Soil.</title>
        <authorList>
            <person name="Raths R."/>
            <person name="Peta V."/>
            <person name="Bucking H."/>
        </authorList>
    </citation>
    <scope>NUCLEOTIDE SEQUENCE [LARGE SCALE GENOMIC DNA]</scope>
    <source>
        <strain evidence="3 4">MC02</strain>
    </source>
</reference>
<dbReference type="EMBL" id="SPVF01000094">
    <property type="protein sequence ID" value="TFW23588.1"/>
    <property type="molecule type" value="Genomic_DNA"/>
</dbReference>
<accession>A0A4Y9SKK4</accession>
<dbReference type="Proteomes" id="UP000298438">
    <property type="component" value="Unassembled WGS sequence"/>
</dbReference>
<dbReference type="Pfam" id="PF00582">
    <property type="entry name" value="Usp"/>
    <property type="match status" value="2"/>
</dbReference>
<comment type="caution">
    <text evidence="3">The sequence shown here is derived from an EMBL/GenBank/DDBJ whole genome shotgun (WGS) entry which is preliminary data.</text>
</comment>
<feature type="domain" description="UspA" evidence="2">
    <location>
        <begin position="4"/>
        <end position="147"/>
    </location>
</feature>
<dbReference type="AlphaFoldDB" id="A0A4Y9SKK4"/>
<evidence type="ECO:0000313" key="3">
    <source>
        <dbReference type="EMBL" id="TFW23588.1"/>
    </source>
</evidence>
<gene>
    <name evidence="3" type="ORF">E4L96_06660</name>
</gene>
<organism evidence="3 4">
    <name type="scientific">Zemynaea arenosa</name>
    <dbReference type="NCBI Taxonomy" id="2561931"/>
    <lineage>
        <taxon>Bacteria</taxon>
        <taxon>Pseudomonadati</taxon>
        <taxon>Pseudomonadota</taxon>
        <taxon>Betaproteobacteria</taxon>
        <taxon>Burkholderiales</taxon>
        <taxon>Oxalobacteraceae</taxon>
        <taxon>Telluria group</taxon>
        <taxon>Zemynaea</taxon>
    </lineage>
</organism>
<sequence>MSAYKTILVHADASRHAPARIELAARLAMAHEAHLTGAAMNGLPRFLYEGTELQVALQLAGEQMAVLERQAHDALDAFDAQCARLGVAAYERRQLNDDPEGGLILQARYADLLVVSQPDPDETRFTTLGDLPAYVTLNCARPVLVVPYAAAGMAYPPRAALVAWDGSPPATRAITAALPMLRRAGHVTLAIFNPGQRWGLHGEEPGADMALYLARHGVQVDVHTRDGVEDEGNALLSLAADRGAGLLVMGAYGHSRFRKLVLGGVTATVLSSMTIPVLLAH</sequence>
<dbReference type="PRINTS" id="PR01438">
    <property type="entry name" value="UNVRSLSTRESS"/>
</dbReference>
<dbReference type="RefSeq" id="WP_135206434.1">
    <property type="nucleotide sequence ID" value="NZ_SPVF01000094.1"/>
</dbReference>
<proteinExistence type="inferred from homology"/>
<name>A0A4Y9SKK4_9BURK</name>
<evidence type="ECO:0000313" key="4">
    <source>
        <dbReference type="Proteomes" id="UP000298438"/>
    </source>
</evidence>
<dbReference type="Gene3D" id="3.40.50.12370">
    <property type="match status" value="1"/>
</dbReference>
<evidence type="ECO:0000259" key="2">
    <source>
        <dbReference type="Pfam" id="PF00582"/>
    </source>
</evidence>
<protein>
    <submittedName>
        <fullName evidence="3">Universal stress protein</fullName>
    </submittedName>
</protein>
<dbReference type="OrthoDB" id="9804721at2"/>
<evidence type="ECO:0000256" key="1">
    <source>
        <dbReference type="ARBA" id="ARBA00008791"/>
    </source>
</evidence>
<dbReference type="PANTHER" id="PTHR46268">
    <property type="entry name" value="STRESS RESPONSE PROTEIN NHAX"/>
    <property type="match status" value="1"/>
</dbReference>
<feature type="domain" description="UspA" evidence="2">
    <location>
        <begin position="160"/>
        <end position="280"/>
    </location>
</feature>
<comment type="similarity">
    <text evidence="1">Belongs to the universal stress protein A family.</text>
</comment>
<dbReference type="InterPro" id="IPR006016">
    <property type="entry name" value="UspA"/>
</dbReference>
<dbReference type="SUPFAM" id="SSF52402">
    <property type="entry name" value="Adenine nucleotide alpha hydrolases-like"/>
    <property type="match status" value="2"/>
</dbReference>